<proteinExistence type="predicted"/>
<dbReference type="Proteomes" id="UP000095287">
    <property type="component" value="Unplaced"/>
</dbReference>
<name>A0A1I7Y7X3_9BILA</name>
<dbReference type="AlphaFoldDB" id="A0A1I7Y7X3"/>
<feature type="compositionally biased region" description="Basic and acidic residues" evidence="1">
    <location>
        <begin position="43"/>
        <end position="56"/>
    </location>
</feature>
<evidence type="ECO:0000256" key="1">
    <source>
        <dbReference type="SAM" id="MobiDB-lite"/>
    </source>
</evidence>
<accession>A0A1I7Y7X3</accession>
<reference evidence="3" key="1">
    <citation type="submission" date="2016-11" db="UniProtKB">
        <authorList>
            <consortium name="WormBaseParasite"/>
        </authorList>
    </citation>
    <scope>IDENTIFICATION</scope>
</reference>
<feature type="region of interest" description="Disordered" evidence="1">
    <location>
        <begin position="43"/>
        <end position="65"/>
    </location>
</feature>
<dbReference type="WBParaSite" id="L893_g13545.t1">
    <property type="protein sequence ID" value="L893_g13545.t1"/>
    <property type="gene ID" value="L893_g13545"/>
</dbReference>
<protein>
    <submittedName>
        <fullName evidence="3">Uncharacterized protein</fullName>
    </submittedName>
</protein>
<evidence type="ECO:0000313" key="2">
    <source>
        <dbReference type="Proteomes" id="UP000095287"/>
    </source>
</evidence>
<sequence length="91" mass="10112">MYLHNFSRYFIPGSCGSTNVNVVRSRIDRCPTPELIGQVLRASERSEKPRTVRRPLDGLSEPSFPSVSRLPSLSVLTRVSVSETDAVYSDA</sequence>
<organism evidence="2 3">
    <name type="scientific">Steinernema glaseri</name>
    <dbReference type="NCBI Taxonomy" id="37863"/>
    <lineage>
        <taxon>Eukaryota</taxon>
        <taxon>Metazoa</taxon>
        <taxon>Ecdysozoa</taxon>
        <taxon>Nematoda</taxon>
        <taxon>Chromadorea</taxon>
        <taxon>Rhabditida</taxon>
        <taxon>Tylenchina</taxon>
        <taxon>Panagrolaimomorpha</taxon>
        <taxon>Strongyloidoidea</taxon>
        <taxon>Steinernematidae</taxon>
        <taxon>Steinernema</taxon>
    </lineage>
</organism>
<keyword evidence="2" id="KW-1185">Reference proteome</keyword>
<evidence type="ECO:0000313" key="3">
    <source>
        <dbReference type="WBParaSite" id="L893_g13545.t1"/>
    </source>
</evidence>